<dbReference type="InterPro" id="IPR003929">
    <property type="entry name" value="K_chnl_BK_asu"/>
</dbReference>
<proteinExistence type="predicted"/>
<feature type="domain" description="RCK N-terminal" evidence="18">
    <location>
        <begin position="718"/>
        <end position="836"/>
    </location>
</feature>
<feature type="domain" description="Calcium-activated potassium channel BK alpha subunit" evidence="16">
    <location>
        <begin position="460"/>
        <end position="550"/>
    </location>
</feature>
<gene>
    <name evidence="19" type="ORF">THRCLA_10517</name>
</gene>
<keyword evidence="3" id="KW-0633">Potassium transport</keyword>
<feature type="domain" description="Ca2+-activated K+ channel Slowpoke-like C-terminal" evidence="17">
    <location>
        <begin position="983"/>
        <end position="1062"/>
    </location>
</feature>
<dbReference type="PANTHER" id="PTHR10027:SF10">
    <property type="entry name" value="SLOWPOKE 2, ISOFORM D"/>
    <property type="match status" value="1"/>
</dbReference>
<evidence type="ECO:0000256" key="4">
    <source>
        <dbReference type="ARBA" id="ARBA00022692"/>
    </source>
</evidence>
<accession>A0A1V9YM04</accession>
<evidence type="ECO:0000259" key="18">
    <source>
        <dbReference type="Pfam" id="PF22614"/>
    </source>
</evidence>
<dbReference type="PANTHER" id="PTHR10027">
    <property type="entry name" value="CALCIUM-ACTIVATED POTASSIUM CHANNEL ALPHA CHAIN"/>
    <property type="match status" value="1"/>
</dbReference>
<dbReference type="Gene3D" id="1.10.287.70">
    <property type="match status" value="1"/>
</dbReference>
<evidence type="ECO:0000256" key="12">
    <source>
        <dbReference type="ARBA" id="ARBA00023303"/>
    </source>
</evidence>
<protein>
    <recommendedName>
        <fullName evidence="13">BK channel</fullName>
    </recommendedName>
</protein>
<keyword evidence="10" id="KW-0406">Ion transport</keyword>
<dbReference type="SUPFAM" id="SSF81324">
    <property type="entry name" value="Voltage-gated potassium channels"/>
    <property type="match status" value="1"/>
</dbReference>
<evidence type="ECO:0000256" key="11">
    <source>
        <dbReference type="ARBA" id="ARBA00023136"/>
    </source>
</evidence>
<dbReference type="Gene3D" id="3.40.50.720">
    <property type="entry name" value="NAD(P)-binding Rossmann-like Domain"/>
    <property type="match status" value="1"/>
</dbReference>
<comment type="caution">
    <text evidence="19">The sequence shown here is derived from an EMBL/GenBank/DDBJ whole genome shotgun (WGS) entry which is preliminary data.</text>
</comment>
<dbReference type="Pfam" id="PF22614">
    <property type="entry name" value="Slo-like_RCK"/>
    <property type="match status" value="2"/>
</dbReference>
<evidence type="ECO:0000256" key="2">
    <source>
        <dbReference type="ARBA" id="ARBA00022448"/>
    </source>
</evidence>
<keyword evidence="20" id="KW-1185">Reference proteome</keyword>
<keyword evidence="5" id="KW-0631">Potassium channel</keyword>
<keyword evidence="9 14" id="KW-1133">Transmembrane helix</keyword>
<dbReference type="InterPro" id="IPR036291">
    <property type="entry name" value="NAD(P)-bd_dom_sf"/>
</dbReference>
<dbReference type="SUPFAM" id="SSF51735">
    <property type="entry name" value="NAD(P)-binding Rossmann-fold domains"/>
    <property type="match status" value="1"/>
</dbReference>
<dbReference type="OrthoDB" id="10035564at2759"/>
<evidence type="ECO:0000256" key="8">
    <source>
        <dbReference type="ARBA" id="ARBA00022958"/>
    </source>
</evidence>
<evidence type="ECO:0000256" key="3">
    <source>
        <dbReference type="ARBA" id="ARBA00022538"/>
    </source>
</evidence>
<keyword evidence="4 14" id="KW-0812">Transmembrane</keyword>
<feature type="transmembrane region" description="Helical" evidence="14">
    <location>
        <begin position="124"/>
        <end position="144"/>
    </location>
</feature>
<dbReference type="Pfam" id="PF21014">
    <property type="entry name" value="Slowpoke_C"/>
    <property type="match status" value="1"/>
</dbReference>
<name>A0A1V9YM04_9STRA</name>
<evidence type="ECO:0000256" key="5">
    <source>
        <dbReference type="ARBA" id="ARBA00022826"/>
    </source>
</evidence>
<dbReference type="GO" id="GO:0034702">
    <property type="term" value="C:monoatomic ion channel complex"/>
    <property type="evidence" value="ECO:0007669"/>
    <property type="project" value="UniProtKB-KW"/>
</dbReference>
<dbReference type="AlphaFoldDB" id="A0A1V9YM04"/>
<evidence type="ECO:0000256" key="13">
    <source>
        <dbReference type="ARBA" id="ARBA00029579"/>
    </source>
</evidence>
<evidence type="ECO:0000256" key="1">
    <source>
        <dbReference type="ARBA" id="ARBA00004141"/>
    </source>
</evidence>
<comment type="subcellular location">
    <subcellularLocation>
        <location evidence="1">Membrane</location>
        <topology evidence="1">Multi-pass membrane protein</topology>
    </subcellularLocation>
</comment>
<dbReference type="Pfam" id="PF00520">
    <property type="entry name" value="Ion_trans"/>
    <property type="match status" value="1"/>
</dbReference>
<evidence type="ECO:0000259" key="15">
    <source>
        <dbReference type="Pfam" id="PF00520"/>
    </source>
</evidence>
<feature type="transmembrane region" description="Helical" evidence="14">
    <location>
        <begin position="212"/>
        <end position="233"/>
    </location>
</feature>
<evidence type="ECO:0000256" key="14">
    <source>
        <dbReference type="SAM" id="Phobius"/>
    </source>
</evidence>
<feature type="domain" description="RCK N-terminal" evidence="18">
    <location>
        <begin position="315"/>
        <end position="442"/>
    </location>
</feature>
<reference evidence="19 20" key="1">
    <citation type="journal article" date="2014" name="Genome Biol. Evol.">
        <title>The secreted proteins of Achlya hypogyna and Thraustotheca clavata identify the ancestral oomycete secretome and reveal gene acquisitions by horizontal gene transfer.</title>
        <authorList>
            <person name="Misner I."/>
            <person name="Blouin N."/>
            <person name="Leonard G."/>
            <person name="Richards T.A."/>
            <person name="Lane C.E."/>
        </authorList>
    </citation>
    <scope>NUCLEOTIDE SEQUENCE [LARGE SCALE GENOMIC DNA]</scope>
    <source>
        <strain evidence="19 20">ATCC 34112</strain>
    </source>
</reference>
<evidence type="ECO:0000256" key="10">
    <source>
        <dbReference type="ARBA" id="ARBA00023065"/>
    </source>
</evidence>
<dbReference type="Gene3D" id="1.20.120.350">
    <property type="entry name" value="Voltage-gated potassium channels. Chain C"/>
    <property type="match status" value="1"/>
</dbReference>
<dbReference type="InterPro" id="IPR048735">
    <property type="entry name" value="Slowpoke-like_C"/>
</dbReference>
<organism evidence="19 20">
    <name type="scientific">Thraustotheca clavata</name>
    <dbReference type="NCBI Taxonomy" id="74557"/>
    <lineage>
        <taxon>Eukaryota</taxon>
        <taxon>Sar</taxon>
        <taxon>Stramenopiles</taxon>
        <taxon>Oomycota</taxon>
        <taxon>Saprolegniomycetes</taxon>
        <taxon>Saprolegniales</taxon>
        <taxon>Achlyaceae</taxon>
        <taxon>Thraustotheca</taxon>
    </lineage>
</organism>
<keyword evidence="7" id="KW-0851">Voltage-gated channel</keyword>
<keyword evidence="2" id="KW-0813">Transport</keyword>
<dbReference type="PRINTS" id="PR00169">
    <property type="entry name" value="KCHANNEL"/>
</dbReference>
<keyword evidence="6" id="KW-0106">Calcium</keyword>
<feature type="transmembrane region" description="Helical" evidence="14">
    <location>
        <begin position="245"/>
        <end position="263"/>
    </location>
</feature>
<evidence type="ECO:0000256" key="6">
    <source>
        <dbReference type="ARBA" id="ARBA00022837"/>
    </source>
</evidence>
<dbReference type="InterPro" id="IPR003148">
    <property type="entry name" value="RCK_N"/>
</dbReference>
<evidence type="ECO:0000256" key="9">
    <source>
        <dbReference type="ARBA" id="ARBA00022989"/>
    </source>
</evidence>
<sequence>MARAGLVDERRPSRQPVRSFRSDRQKMVETSSLSMFLLGNDHWDFFYGIPKGFTLRTRVRIKLENSRLGNGWDIFQTTVSLVACAVYVVQTYHAEFHSSILDMTFVAVFAIDFLLRFYCAQNRYLYPFTFNAIIDVLAIIPSVYDFTNNASGNAIVVNVTSDAASAKYTFEREHAQPTFAFFRFVRVLRVMKAIQLSRSSSSRRISAVQKQIAALLLLVISILFISACLFQTVENYYRDPSEKQLSLGDCFYFILVTIATVGYGDVTAVTTPGKLVACSVIICSIILVPREVNHLLTILAMQSPFRKTYEPELNNPHALILGHVSNTTVLTEFFNEFYHPDRIICSSTGHATINRIPCVIMAPFEPSEDIRALLVHPLYMNKVYYVKGSILNDEDLHRVAVDKAQAAFILTDKNSCDPVSEDANAVLRSLVLENCNPELQTFIQIISPSYADFTTQNELHHILCIGQHKLSLLAKSCLCPGLSTLVCNLFRSALLPKHLSDVEWKREYLMGSSIEIYTTIIPSYLYDLSFTKAADVIYDIFNGEVVLIGVHDDAFYDVTFLPATTQYFARNTGTSTLLSTLAGLSHEFVHEEILKPLHPAPVNPIKRMSSRKPATGTYVNPGHNYILKSNQTLYLLCESKNVAQMVGSNECYETWLSKGHSIQSSPKSQRGHRYSPPHELLQTNARLVSTRRPTMRTMEEVRISAIGSDNPWDESATIRNHILVVSDLIQVPIETFIKPLRLAHYTAGSKFYHPIVFMSTSEQGILDAFRVARYYEDVYLLHALDDSKESFFEAGITKAKCCVLLAEKSGQREVDGENLDSRVIFRYLTVQKIVENYGALMHADFTVFVEMVAASTMKVMDSTLGKRLHSSATSSTLRRPSFPMCTQIKDTNKKQQSFVERCQSVMDTLNEHKKSIQERHKTLHDIRTKKKLAAFGTSHQSTLAFYAAGYGVSNDVFDSLLCQSFFTPELIRFTQELLCMDQQISEEKSASQVTSSSLNQISLPATFAGKTFGDLFVYLLTYESVIAIGLYRDTDCANSLPYVYTVPKRDVVLRKDDFVYILAQPHTQIALESTSLPVNASEVENRMTDIHYTKSSISGILNKIKDQKYKMEHGA</sequence>
<evidence type="ECO:0000259" key="16">
    <source>
        <dbReference type="Pfam" id="PF03493"/>
    </source>
</evidence>
<keyword evidence="11 14" id="KW-0472">Membrane</keyword>
<dbReference type="Pfam" id="PF03493">
    <property type="entry name" value="BK_channel_a"/>
    <property type="match status" value="1"/>
</dbReference>
<dbReference type="InterPro" id="IPR027359">
    <property type="entry name" value="Volt_channel_dom_sf"/>
</dbReference>
<dbReference type="Proteomes" id="UP000243217">
    <property type="component" value="Unassembled WGS sequence"/>
</dbReference>
<dbReference type="GO" id="GO:0005267">
    <property type="term" value="F:potassium channel activity"/>
    <property type="evidence" value="ECO:0007669"/>
    <property type="project" value="UniProtKB-KW"/>
</dbReference>
<feature type="transmembrane region" description="Helical" evidence="14">
    <location>
        <begin position="96"/>
        <end position="115"/>
    </location>
</feature>
<feature type="transmembrane region" description="Helical" evidence="14">
    <location>
        <begin position="70"/>
        <end position="90"/>
    </location>
</feature>
<dbReference type="InterPro" id="IPR047871">
    <property type="entry name" value="K_chnl_Slo-like"/>
</dbReference>
<dbReference type="InterPro" id="IPR005821">
    <property type="entry name" value="Ion_trans_dom"/>
</dbReference>
<evidence type="ECO:0000313" key="20">
    <source>
        <dbReference type="Proteomes" id="UP000243217"/>
    </source>
</evidence>
<evidence type="ECO:0000259" key="17">
    <source>
        <dbReference type="Pfam" id="PF21014"/>
    </source>
</evidence>
<dbReference type="EMBL" id="JNBS01003486">
    <property type="protein sequence ID" value="OQR86749.1"/>
    <property type="molecule type" value="Genomic_DNA"/>
</dbReference>
<evidence type="ECO:0000313" key="19">
    <source>
        <dbReference type="EMBL" id="OQR86749.1"/>
    </source>
</evidence>
<keyword evidence="12" id="KW-0407">Ion channel</keyword>
<keyword evidence="8" id="KW-0630">Potassium</keyword>
<feature type="domain" description="Ion transport" evidence="15">
    <location>
        <begin position="72"/>
        <end position="287"/>
    </location>
</feature>
<evidence type="ECO:0000256" key="7">
    <source>
        <dbReference type="ARBA" id="ARBA00022882"/>
    </source>
</evidence>